<gene>
    <name evidence="2" type="ORF">GLE_3481</name>
</gene>
<organism evidence="2 3">
    <name type="scientific">Lysobacter enzymogenes</name>
    <dbReference type="NCBI Taxonomy" id="69"/>
    <lineage>
        <taxon>Bacteria</taxon>
        <taxon>Pseudomonadati</taxon>
        <taxon>Pseudomonadota</taxon>
        <taxon>Gammaproteobacteria</taxon>
        <taxon>Lysobacterales</taxon>
        <taxon>Lysobacteraceae</taxon>
        <taxon>Lysobacter</taxon>
    </lineage>
</organism>
<feature type="region of interest" description="Disordered" evidence="1">
    <location>
        <begin position="1"/>
        <end position="39"/>
    </location>
</feature>
<evidence type="ECO:0000256" key="1">
    <source>
        <dbReference type="SAM" id="MobiDB-lite"/>
    </source>
</evidence>
<name>A0A0S2DJW0_LYSEN</name>
<reference evidence="2 3" key="1">
    <citation type="submission" date="2015-11" db="EMBL/GenBank/DDBJ databases">
        <title>Genome sequences of Lysobacter enzymogenes strain C3 and Lysobacter antibioticus ATCC 29479.</title>
        <authorList>
            <person name="Kobayashi D.Y."/>
        </authorList>
    </citation>
    <scope>NUCLEOTIDE SEQUENCE [LARGE SCALE GENOMIC DNA]</scope>
    <source>
        <strain evidence="2 3">C3</strain>
    </source>
</reference>
<evidence type="ECO:0000313" key="2">
    <source>
        <dbReference type="EMBL" id="ALN58826.1"/>
    </source>
</evidence>
<dbReference type="KEGG" id="lez:GLE_3481"/>
<sequence length="39" mass="4375">MERSIRVAAAAAPATPDHRRRPPAQARPNRRSAMPKARR</sequence>
<dbReference type="EMBL" id="CP013140">
    <property type="protein sequence ID" value="ALN58826.1"/>
    <property type="molecule type" value="Genomic_DNA"/>
</dbReference>
<accession>A0A0S2DJW0</accession>
<evidence type="ECO:0000313" key="3">
    <source>
        <dbReference type="Proteomes" id="UP000061569"/>
    </source>
</evidence>
<protein>
    <submittedName>
        <fullName evidence="2">Uncharacterized protein</fullName>
    </submittedName>
</protein>
<feature type="compositionally biased region" description="Low complexity" evidence="1">
    <location>
        <begin position="1"/>
        <end position="15"/>
    </location>
</feature>
<dbReference type="Proteomes" id="UP000061569">
    <property type="component" value="Chromosome"/>
</dbReference>
<dbReference type="AlphaFoldDB" id="A0A0S2DJW0"/>
<proteinExistence type="predicted"/>